<evidence type="ECO:0000256" key="2">
    <source>
        <dbReference type="ARBA" id="ARBA00022806"/>
    </source>
</evidence>
<keyword evidence="2" id="KW-0347">Helicase</keyword>
<keyword evidence="2" id="KW-0547">Nucleotide-binding</keyword>
<dbReference type="Proteomes" id="UP000832041">
    <property type="component" value="Chromosome"/>
</dbReference>
<feature type="domain" description="PD-(D/E)XK endonuclease-like" evidence="4">
    <location>
        <begin position="13"/>
        <end position="257"/>
    </location>
</feature>
<evidence type="ECO:0000313" key="6">
    <source>
        <dbReference type="Proteomes" id="UP000832041"/>
    </source>
</evidence>
<dbReference type="RefSeq" id="WP_248593320.1">
    <property type="nucleotide sequence ID" value="NZ_BAABEB010000027.1"/>
</dbReference>
<evidence type="ECO:0000256" key="1">
    <source>
        <dbReference type="ARBA" id="ARBA00022763"/>
    </source>
</evidence>
<sequence>MSSAPSPVPLRALSPSRAADFMQCPLLFRFRVIDRLPEPPSPAAKRGTLVHAVLERLFELPAESRTPDSAVALLEPQWQRMREREPEVEEMFADSEALESWLAEARALVRRYFDLESPQRLEPRQREVRLEVSLESGPRLLGYVDRVDVAPTGQVRIVDYKTGKRPAQRYEDKARFQIFFYGVMVWRDTGRVPDRLQLLYLGDGTARWYDPSEEELRNAEAHIRSVWADITETARTGRWLPRRSPLCGWCDHRALCPAFGGTPPPLPDGAADGAAASSSAV</sequence>
<keyword evidence="6" id="KW-1185">Reference proteome</keyword>
<dbReference type="Pfam" id="PF12705">
    <property type="entry name" value="PDDEXK_1"/>
    <property type="match status" value="1"/>
</dbReference>
<evidence type="ECO:0000313" key="5">
    <source>
        <dbReference type="EMBL" id="UPT21019.1"/>
    </source>
</evidence>
<protein>
    <submittedName>
        <fullName evidence="5">DUF2800 domain-containing protein</fullName>
    </submittedName>
</protein>
<dbReference type="InterPro" id="IPR038726">
    <property type="entry name" value="PDDEXK_AddAB-type"/>
</dbReference>
<gene>
    <name evidence="5" type="ORF">FOF52_08650</name>
</gene>
<dbReference type="SUPFAM" id="SSF52980">
    <property type="entry name" value="Restriction endonuclease-like"/>
    <property type="match status" value="1"/>
</dbReference>
<reference evidence="5 6" key="1">
    <citation type="submission" date="2020-04" db="EMBL/GenBank/DDBJ databases">
        <title>Thermobifida alba genome sequencing and assembly.</title>
        <authorList>
            <person name="Luzics S."/>
            <person name="Horvath B."/>
            <person name="Nagy I."/>
            <person name="Toth A."/>
            <person name="Nagy I."/>
            <person name="Kukolya J."/>
        </authorList>
    </citation>
    <scope>NUCLEOTIDE SEQUENCE [LARGE SCALE GENOMIC DNA]</scope>
    <source>
        <strain evidence="5 6">DSM 43795</strain>
    </source>
</reference>
<dbReference type="EMBL" id="CP051627">
    <property type="protein sequence ID" value="UPT21019.1"/>
    <property type="molecule type" value="Genomic_DNA"/>
</dbReference>
<dbReference type="Gene3D" id="3.90.320.10">
    <property type="match status" value="1"/>
</dbReference>
<keyword evidence="3" id="KW-0234">DNA repair</keyword>
<proteinExistence type="predicted"/>
<accession>A0ABY4L006</accession>
<dbReference type="InterPro" id="IPR011604">
    <property type="entry name" value="PDDEXK-like_dom_sf"/>
</dbReference>
<keyword evidence="1" id="KW-0227">DNA damage</keyword>
<name>A0ABY4L006_THEAE</name>
<organism evidence="5 6">
    <name type="scientific">Thermobifida alba</name>
    <name type="common">Thermomonospora alba</name>
    <dbReference type="NCBI Taxonomy" id="53522"/>
    <lineage>
        <taxon>Bacteria</taxon>
        <taxon>Bacillati</taxon>
        <taxon>Actinomycetota</taxon>
        <taxon>Actinomycetes</taxon>
        <taxon>Streptosporangiales</taxon>
        <taxon>Nocardiopsidaceae</taxon>
        <taxon>Thermobifida</taxon>
    </lineage>
</organism>
<keyword evidence="2" id="KW-0067">ATP-binding</keyword>
<evidence type="ECO:0000259" key="4">
    <source>
        <dbReference type="Pfam" id="PF12705"/>
    </source>
</evidence>
<evidence type="ECO:0000256" key="3">
    <source>
        <dbReference type="ARBA" id="ARBA00023204"/>
    </source>
</evidence>
<keyword evidence="2" id="KW-0378">Hydrolase</keyword>
<dbReference type="InterPro" id="IPR011335">
    <property type="entry name" value="Restrct_endonuc-II-like"/>
</dbReference>